<dbReference type="AlphaFoldDB" id="A0A177CVH0"/>
<evidence type="ECO:0000313" key="4">
    <source>
        <dbReference type="Proteomes" id="UP000077069"/>
    </source>
</evidence>
<evidence type="ECO:0000313" key="3">
    <source>
        <dbReference type="EMBL" id="OAG11555.1"/>
    </source>
</evidence>
<dbReference type="GeneID" id="28763343"/>
<keyword evidence="1" id="KW-0479">Metal-binding</keyword>
<protein>
    <recommendedName>
        <fullName evidence="2">RING-type domain-containing protein</fullName>
    </recommendedName>
</protein>
<keyword evidence="1" id="KW-0862">Zinc</keyword>
<dbReference type="InterPro" id="IPR001841">
    <property type="entry name" value="Znf_RING"/>
</dbReference>
<sequence>MAFFNHIHAKSCVRAPGIVWILGQTHLEASKATCFLRKTEMASFAPLAASQEFQPKMSPGVTLHAYSAMVHYASHMTTEGPSSDLNRNINHCKNILWPEDVQFDQQMHAHGGCTAELPTSEDIWNELCESFLHIDVDVQHYNAALDLCGETVICGTKVKYHELYAFEYIQHCDGKYTPLIMSYIGNQPVYTDLPSDYDRYVTVRLAGGDPFIGLNNALRPFLYDKNNSLNTLVLFGSAVAYTVDLFKKTSFTPSPEQVNILTDEFAYNWTRFVENMWQGVSKNARKHIATINARGVTEALVHRARELLQHHPSQHLAWYLYAWVFERAVAAFGGVIPHGQVQAIDGSAWVKDLIRSWEKAHPDLIDNPNHAQSDYHIRSLDSCQLNRSQLEAANQLDRLEDVPFNPVGPPLDPLQYTNAIQVSEPEELCAICQCEFGDEPTVQLRACGHIMHRDCVGEMINQVTDNSNLCALDRRGICPCRPRAPAPLIHFALLQKCLAPVALGA</sequence>
<dbReference type="InterPro" id="IPR013083">
    <property type="entry name" value="Znf_RING/FYVE/PHD"/>
</dbReference>
<dbReference type="Proteomes" id="UP000077069">
    <property type="component" value="Unassembled WGS sequence"/>
</dbReference>
<dbReference type="Gene3D" id="3.30.40.10">
    <property type="entry name" value="Zinc/RING finger domain, C3HC4 (zinc finger)"/>
    <property type="match status" value="1"/>
</dbReference>
<dbReference type="InParanoid" id="A0A177CVH0"/>
<dbReference type="GO" id="GO:0008270">
    <property type="term" value="F:zinc ion binding"/>
    <property type="evidence" value="ECO:0007669"/>
    <property type="project" value="UniProtKB-KW"/>
</dbReference>
<dbReference type="PROSITE" id="PS50089">
    <property type="entry name" value="ZF_RING_2"/>
    <property type="match status" value="1"/>
</dbReference>
<evidence type="ECO:0000259" key="2">
    <source>
        <dbReference type="PROSITE" id="PS50089"/>
    </source>
</evidence>
<evidence type="ECO:0000256" key="1">
    <source>
        <dbReference type="PROSITE-ProRule" id="PRU00175"/>
    </source>
</evidence>
<keyword evidence="1" id="KW-0863">Zinc-finger</keyword>
<dbReference type="SUPFAM" id="SSF57850">
    <property type="entry name" value="RING/U-box"/>
    <property type="match status" value="1"/>
</dbReference>
<dbReference type="SMART" id="SM00184">
    <property type="entry name" value="RING"/>
    <property type="match status" value="1"/>
</dbReference>
<name>A0A177CVH0_9PLEO</name>
<keyword evidence="4" id="KW-1185">Reference proteome</keyword>
<reference evidence="3 4" key="1">
    <citation type="submission" date="2016-05" db="EMBL/GenBank/DDBJ databases">
        <title>Comparative analysis of secretome profiles of manganese(II)-oxidizing ascomycete fungi.</title>
        <authorList>
            <consortium name="DOE Joint Genome Institute"/>
            <person name="Zeiner C.A."/>
            <person name="Purvine S.O."/>
            <person name="Zink E.M."/>
            <person name="Wu S."/>
            <person name="Pasa-Tolic L."/>
            <person name="Chaput D.L."/>
            <person name="Haridas S."/>
            <person name="Grigoriev I.V."/>
            <person name="Santelli C.M."/>
            <person name="Hansel C.M."/>
        </authorList>
    </citation>
    <scope>NUCLEOTIDE SEQUENCE [LARGE SCALE GENOMIC DNA]</scope>
    <source>
        <strain evidence="3 4">AP3s5-JAC2a</strain>
    </source>
</reference>
<dbReference type="EMBL" id="KV441548">
    <property type="protein sequence ID" value="OAG11555.1"/>
    <property type="molecule type" value="Genomic_DNA"/>
</dbReference>
<dbReference type="RefSeq" id="XP_018041920.1">
    <property type="nucleotide sequence ID" value="XM_018179857.1"/>
</dbReference>
<accession>A0A177CVH0</accession>
<feature type="domain" description="RING-type" evidence="2">
    <location>
        <begin position="429"/>
        <end position="474"/>
    </location>
</feature>
<dbReference type="OrthoDB" id="21204at2759"/>
<gene>
    <name evidence="3" type="ORF">CC84DRAFT_1170448</name>
</gene>
<organism evidence="3 4">
    <name type="scientific">Paraphaeosphaeria sporulosa</name>
    <dbReference type="NCBI Taxonomy" id="1460663"/>
    <lineage>
        <taxon>Eukaryota</taxon>
        <taxon>Fungi</taxon>
        <taxon>Dikarya</taxon>
        <taxon>Ascomycota</taxon>
        <taxon>Pezizomycotina</taxon>
        <taxon>Dothideomycetes</taxon>
        <taxon>Pleosporomycetidae</taxon>
        <taxon>Pleosporales</taxon>
        <taxon>Massarineae</taxon>
        <taxon>Didymosphaeriaceae</taxon>
        <taxon>Paraphaeosphaeria</taxon>
    </lineage>
</organism>
<proteinExistence type="predicted"/>